<proteinExistence type="predicted"/>
<keyword evidence="2" id="KW-1185">Reference proteome</keyword>
<gene>
    <name evidence="1" type="ORF">CKAH01_18472</name>
</gene>
<dbReference type="AlphaFoldDB" id="A0AAD9Y8Q4"/>
<protein>
    <submittedName>
        <fullName evidence="1">Uncharacterized protein</fullName>
    </submittedName>
</protein>
<evidence type="ECO:0000313" key="2">
    <source>
        <dbReference type="Proteomes" id="UP001281614"/>
    </source>
</evidence>
<comment type="caution">
    <text evidence="1">The sequence shown here is derived from an EMBL/GenBank/DDBJ whole genome shotgun (WGS) entry which is preliminary data.</text>
</comment>
<evidence type="ECO:0000313" key="1">
    <source>
        <dbReference type="EMBL" id="KAK2742601.1"/>
    </source>
</evidence>
<name>A0AAD9Y8Q4_COLKA</name>
<accession>A0AAD9Y8Q4</accession>
<organism evidence="1 2">
    <name type="scientific">Colletotrichum kahawae</name>
    <name type="common">Coffee berry disease fungus</name>
    <dbReference type="NCBI Taxonomy" id="34407"/>
    <lineage>
        <taxon>Eukaryota</taxon>
        <taxon>Fungi</taxon>
        <taxon>Dikarya</taxon>
        <taxon>Ascomycota</taxon>
        <taxon>Pezizomycotina</taxon>
        <taxon>Sordariomycetes</taxon>
        <taxon>Hypocreomycetidae</taxon>
        <taxon>Glomerellales</taxon>
        <taxon>Glomerellaceae</taxon>
        <taxon>Colletotrichum</taxon>
        <taxon>Colletotrichum gloeosporioides species complex</taxon>
    </lineage>
</organism>
<dbReference type="Proteomes" id="UP001281614">
    <property type="component" value="Unassembled WGS sequence"/>
</dbReference>
<sequence>MRCWVFTRNWRGFRPKWLKRRVVCYGFVRSGRR</sequence>
<dbReference type="EMBL" id="VYYT01000329">
    <property type="protein sequence ID" value="KAK2742601.1"/>
    <property type="molecule type" value="Genomic_DNA"/>
</dbReference>
<reference evidence="1" key="1">
    <citation type="submission" date="2023-02" db="EMBL/GenBank/DDBJ databases">
        <title>Colletotrichum kahawae CIFC_Que2 genome sequencing and assembly.</title>
        <authorList>
            <person name="Baroncelli R."/>
        </authorList>
    </citation>
    <scope>NUCLEOTIDE SEQUENCE</scope>
    <source>
        <strain evidence="1">CIFC_Que2</strain>
    </source>
</reference>